<evidence type="ECO:0000313" key="3">
    <source>
        <dbReference type="Proteomes" id="UP000253551"/>
    </source>
</evidence>
<feature type="region of interest" description="Disordered" evidence="1">
    <location>
        <begin position="31"/>
        <end position="50"/>
    </location>
</feature>
<evidence type="ECO:0000313" key="2">
    <source>
        <dbReference type="EMBL" id="RCH85796.1"/>
    </source>
</evidence>
<organism evidence="2 3">
    <name type="scientific">Rhizopus stolonifer</name>
    <name type="common">Rhizopus nigricans</name>
    <dbReference type="NCBI Taxonomy" id="4846"/>
    <lineage>
        <taxon>Eukaryota</taxon>
        <taxon>Fungi</taxon>
        <taxon>Fungi incertae sedis</taxon>
        <taxon>Mucoromycota</taxon>
        <taxon>Mucoromycotina</taxon>
        <taxon>Mucoromycetes</taxon>
        <taxon>Mucorales</taxon>
        <taxon>Mucorineae</taxon>
        <taxon>Rhizopodaceae</taxon>
        <taxon>Rhizopus</taxon>
    </lineage>
</organism>
<dbReference type="OrthoDB" id="2291006at2759"/>
<accession>A0A367J7B0</accession>
<dbReference type="STRING" id="4846.A0A367J7B0"/>
<protein>
    <submittedName>
        <fullName evidence="2">Uncharacterized protein</fullName>
    </submittedName>
</protein>
<dbReference type="AlphaFoldDB" id="A0A367J7B0"/>
<name>A0A367J7B0_RHIST</name>
<sequence length="382" mass="43252">SSAYSDGLDGWVQSSTLSAISPSSGNYDSFNSPVSHSIKQDPSPPYSPPHLMPDNAINNLMFFDDTNQMKTEYNTDMIENLDLFQNLVDNGSISPTSLNMNSEEQLNNFNLWLAQLTENIDQSNELSSYDYTPVQPTTNYADMLLQFNSNTLPVQEQDLYPTNNEQDTYVRSYPITQPQPVDYDKLYSDISPTSFDYNAVPTMNGQRHHYTSTPDIMNNSYFHPDLRTAQSLLSSKDDIKYKPSKEEKTTEVFKPVKTTLVESKKNVTTMMNVFTSADGSSKKKSAATLAENEQQSPHAKKINKDVLDLLVSDISELTIDKQDKEPIYPVNQEEVDDDKVQKIEKHQKLLKQLSQWVNENYAKQQQQPTPSATKIPSPVQVN</sequence>
<gene>
    <name evidence="2" type="ORF">CU098_008129</name>
</gene>
<proteinExistence type="predicted"/>
<reference evidence="2 3" key="1">
    <citation type="journal article" date="2018" name="G3 (Bethesda)">
        <title>Phylogenetic and Phylogenomic Definition of Rhizopus Species.</title>
        <authorList>
            <person name="Gryganskyi A.P."/>
            <person name="Golan J."/>
            <person name="Dolatabadi S."/>
            <person name="Mondo S."/>
            <person name="Robb S."/>
            <person name="Idnurm A."/>
            <person name="Muszewska A."/>
            <person name="Steczkiewicz K."/>
            <person name="Masonjones S."/>
            <person name="Liao H.L."/>
            <person name="Gajdeczka M.T."/>
            <person name="Anike F."/>
            <person name="Vuek A."/>
            <person name="Anishchenko I.M."/>
            <person name="Voigt K."/>
            <person name="de Hoog G.S."/>
            <person name="Smith M.E."/>
            <person name="Heitman J."/>
            <person name="Vilgalys R."/>
            <person name="Stajich J.E."/>
        </authorList>
    </citation>
    <scope>NUCLEOTIDE SEQUENCE [LARGE SCALE GENOMIC DNA]</scope>
    <source>
        <strain evidence="2 3">LSU 92-RS-03</strain>
    </source>
</reference>
<feature type="region of interest" description="Disordered" evidence="1">
    <location>
        <begin position="277"/>
        <end position="300"/>
    </location>
</feature>
<feature type="non-terminal residue" evidence="2">
    <location>
        <position position="1"/>
    </location>
</feature>
<comment type="caution">
    <text evidence="2">The sequence shown here is derived from an EMBL/GenBank/DDBJ whole genome shotgun (WGS) entry which is preliminary data.</text>
</comment>
<evidence type="ECO:0000256" key="1">
    <source>
        <dbReference type="SAM" id="MobiDB-lite"/>
    </source>
</evidence>
<dbReference type="EMBL" id="PJQM01004085">
    <property type="protein sequence ID" value="RCH85796.1"/>
    <property type="molecule type" value="Genomic_DNA"/>
</dbReference>
<dbReference type="Proteomes" id="UP000253551">
    <property type="component" value="Unassembled WGS sequence"/>
</dbReference>
<keyword evidence="3" id="KW-1185">Reference proteome</keyword>
<feature type="region of interest" description="Disordered" evidence="1">
    <location>
        <begin position="361"/>
        <end position="382"/>
    </location>
</feature>